<accession>A0A9D1XBD5</accession>
<dbReference type="AlphaFoldDB" id="A0A9D1XBD5"/>
<proteinExistence type="predicted"/>
<dbReference type="PROSITE" id="PS51257">
    <property type="entry name" value="PROKAR_LIPOPROTEIN"/>
    <property type="match status" value="1"/>
</dbReference>
<dbReference type="Proteomes" id="UP000886740">
    <property type="component" value="Unassembled WGS sequence"/>
</dbReference>
<sequence>MRKYTALLLLAALSLASCGDDDPVVVVEPLNKLTKISCYEENNNSLLYSASVSYNVDGSIASIDFTGDTRRSFIYSDNKILLTVAQTGFKEAEYTLSDGRITRQENYKENSLASNEIYMSDAYDYQYTGNDLSAIGWTTRWPQEGGQGYEERVYPLSDIFTWENGNVVRYTRDKEEMTYTYGSLVNPENFTLRPIASFDLLSFDFVSPLNLLFGTTNRNLPERAYSYSVTEPSQYKSEYIFTYTFVSDYILEMKVVKQDEAGTRNTYLYKFEYDYKVN</sequence>
<feature type="chain" id="PRO_5038657968" evidence="1">
    <location>
        <begin position="20"/>
        <end position="278"/>
    </location>
</feature>
<keyword evidence="1" id="KW-0732">Signal</keyword>
<reference evidence="2" key="1">
    <citation type="journal article" date="2021" name="PeerJ">
        <title>Extensive microbial diversity within the chicken gut microbiome revealed by metagenomics and culture.</title>
        <authorList>
            <person name="Gilroy R."/>
            <person name="Ravi A."/>
            <person name="Getino M."/>
            <person name="Pursley I."/>
            <person name="Horton D.L."/>
            <person name="Alikhan N.F."/>
            <person name="Baker D."/>
            <person name="Gharbi K."/>
            <person name="Hall N."/>
            <person name="Watson M."/>
            <person name="Adriaenssens E.M."/>
            <person name="Foster-Nyarko E."/>
            <person name="Jarju S."/>
            <person name="Secka A."/>
            <person name="Antonio M."/>
            <person name="Oren A."/>
            <person name="Chaudhuri R.R."/>
            <person name="La Ragione R."/>
            <person name="Hildebrand F."/>
            <person name="Pallen M.J."/>
        </authorList>
    </citation>
    <scope>NUCLEOTIDE SEQUENCE</scope>
    <source>
        <strain evidence="2">ChiGjej6B6-14162</strain>
    </source>
</reference>
<dbReference type="InterPro" id="IPR032213">
    <property type="entry name" value="DUF5032"/>
</dbReference>
<evidence type="ECO:0000313" key="3">
    <source>
        <dbReference type="Proteomes" id="UP000886740"/>
    </source>
</evidence>
<dbReference type="EMBL" id="DXEL01000052">
    <property type="protein sequence ID" value="HIX74885.1"/>
    <property type="molecule type" value="Genomic_DNA"/>
</dbReference>
<comment type="caution">
    <text evidence="2">The sequence shown here is derived from an EMBL/GenBank/DDBJ whole genome shotgun (WGS) entry which is preliminary data.</text>
</comment>
<evidence type="ECO:0000256" key="1">
    <source>
        <dbReference type="SAM" id="SignalP"/>
    </source>
</evidence>
<dbReference type="Pfam" id="PF16435">
    <property type="entry name" value="DUF5032"/>
    <property type="match status" value="1"/>
</dbReference>
<evidence type="ECO:0000313" key="2">
    <source>
        <dbReference type="EMBL" id="HIX74885.1"/>
    </source>
</evidence>
<name>A0A9D1XBD5_9BACT</name>
<protein>
    <submittedName>
        <fullName evidence="2">DUF5032 domain-containing protein</fullName>
    </submittedName>
</protein>
<reference evidence="2" key="2">
    <citation type="submission" date="2021-04" db="EMBL/GenBank/DDBJ databases">
        <authorList>
            <person name="Gilroy R."/>
        </authorList>
    </citation>
    <scope>NUCLEOTIDE SEQUENCE</scope>
    <source>
        <strain evidence="2">ChiGjej6B6-14162</strain>
    </source>
</reference>
<feature type="signal peptide" evidence="1">
    <location>
        <begin position="1"/>
        <end position="19"/>
    </location>
</feature>
<gene>
    <name evidence="2" type="ORF">H9977_07635</name>
</gene>
<organism evidence="2 3">
    <name type="scientific">Candidatus Parabacteroides intestinipullorum</name>
    <dbReference type="NCBI Taxonomy" id="2838723"/>
    <lineage>
        <taxon>Bacteria</taxon>
        <taxon>Pseudomonadati</taxon>
        <taxon>Bacteroidota</taxon>
        <taxon>Bacteroidia</taxon>
        <taxon>Bacteroidales</taxon>
        <taxon>Tannerellaceae</taxon>
        <taxon>Parabacteroides</taxon>
    </lineage>
</organism>